<evidence type="ECO:0000313" key="3">
    <source>
        <dbReference type="Proteomes" id="UP000289340"/>
    </source>
</evidence>
<dbReference type="Gene3D" id="3.80.10.10">
    <property type="entry name" value="Ribonuclease Inhibitor"/>
    <property type="match status" value="1"/>
</dbReference>
<keyword evidence="3" id="KW-1185">Reference proteome</keyword>
<dbReference type="SUPFAM" id="SSF81383">
    <property type="entry name" value="F-box domain"/>
    <property type="match status" value="1"/>
</dbReference>
<dbReference type="CDD" id="cd22160">
    <property type="entry name" value="F-box_AtFBL13-like"/>
    <property type="match status" value="1"/>
</dbReference>
<name>A0A445JH40_GLYSO</name>
<dbReference type="InterPro" id="IPR032675">
    <property type="entry name" value="LRR_dom_sf"/>
</dbReference>
<evidence type="ECO:0000313" key="2">
    <source>
        <dbReference type="EMBL" id="RZB97779.1"/>
    </source>
</evidence>
<protein>
    <submittedName>
        <fullName evidence="2">Putative F-box protein isoform A</fullName>
    </submittedName>
</protein>
<reference evidence="2 3" key="1">
    <citation type="submission" date="2018-09" db="EMBL/GenBank/DDBJ databases">
        <title>A high-quality reference genome of wild soybean provides a powerful tool to mine soybean genomes.</title>
        <authorList>
            <person name="Xie M."/>
            <person name="Chung C.Y.L."/>
            <person name="Li M.-W."/>
            <person name="Wong F.-L."/>
            <person name="Chan T.-F."/>
            <person name="Lam H.-M."/>
        </authorList>
    </citation>
    <scope>NUCLEOTIDE SEQUENCE [LARGE SCALE GENOMIC DNA]</scope>
    <source>
        <strain evidence="3">cv. W05</strain>
        <tissue evidence="2">Hypocotyl of etiolated seedlings</tissue>
    </source>
</reference>
<comment type="caution">
    <text evidence="2">The sequence shown here is derived from an EMBL/GenBank/DDBJ whole genome shotgun (WGS) entry which is preliminary data.</text>
</comment>
<dbReference type="InterPro" id="IPR053781">
    <property type="entry name" value="F-box_AtFBL13-like"/>
</dbReference>
<evidence type="ECO:0000259" key="1">
    <source>
        <dbReference type="PROSITE" id="PS50181"/>
    </source>
</evidence>
<dbReference type="Pfam" id="PF24758">
    <property type="entry name" value="LRR_At5g56370"/>
    <property type="match status" value="1"/>
</dbReference>
<dbReference type="InterPro" id="IPR001810">
    <property type="entry name" value="F-box_dom"/>
</dbReference>
<dbReference type="Pfam" id="PF00646">
    <property type="entry name" value="F-box"/>
    <property type="match status" value="1"/>
</dbReference>
<feature type="domain" description="F-box" evidence="1">
    <location>
        <begin position="20"/>
        <end position="68"/>
    </location>
</feature>
<dbReference type="PANTHER" id="PTHR34145">
    <property type="entry name" value="OS02G0105600 PROTEIN"/>
    <property type="match status" value="1"/>
</dbReference>
<dbReference type="PANTHER" id="PTHR34145:SF69">
    <property type="entry name" value="FBD DOMAIN-CONTAINING PROTEIN"/>
    <property type="match status" value="1"/>
</dbReference>
<accession>A0A445JH40</accession>
<dbReference type="InterPro" id="IPR055357">
    <property type="entry name" value="LRR_At1g61320_AtMIF1"/>
</dbReference>
<organism evidence="2 3">
    <name type="scientific">Glycine soja</name>
    <name type="common">Wild soybean</name>
    <dbReference type="NCBI Taxonomy" id="3848"/>
    <lineage>
        <taxon>Eukaryota</taxon>
        <taxon>Viridiplantae</taxon>
        <taxon>Streptophyta</taxon>
        <taxon>Embryophyta</taxon>
        <taxon>Tracheophyta</taxon>
        <taxon>Spermatophyta</taxon>
        <taxon>Magnoliopsida</taxon>
        <taxon>eudicotyledons</taxon>
        <taxon>Gunneridae</taxon>
        <taxon>Pentapetalae</taxon>
        <taxon>rosids</taxon>
        <taxon>fabids</taxon>
        <taxon>Fabales</taxon>
        <taxon>Fabaceae</taxon>
        <taxon>Papilionoideae</taxon>
        <taxon>50 kb inversion clade</taxon>
        <taxon>NPAAA clade</taxon>
        <taxon>indigoferoid/millettioid clade</taxon>
        <taxon>Phaseoleae</taxon>
        <taxon>Glycine</taxon>
        <taxon>Glycine subgen. Soja</taxon>
    </lineage>
</organism>
<dbReference type="Pfam" id="PF23622">
    <property type="entry name" value="LRR_At1g61320_AtMIF1"/>
    <property type="match status" value="1"/>
</dbReference>
<dbReference type="SUPFAM" id="SSF52047">
    <property type="entry name" value="RNI-like"/>
    <property type="match status" value="2"/>
</dbReference>
<dbReference type="InterPro" id="IPR055411">
    <property type="entry name" value="LRR_FXL15/At3g58940/PEG3-like"/>
</dbReference>
<dbReference type="Proteomes" id="UP000289340">
    <property type="component" value="Chromosome 8"/>
</dbReference>
<dbReference type="PROSITE" id="PS50181">
    <property type="entry name" value="FBOX"/>
    <property type="match status" value="1"/>
</dbReference>
<proteinExistence type="predicted"/>
<dbReference type="InterPro" id="IPR036047">
    <property type="entry name" value="F-box-like_dom_sf"/>
</dbReference>
<gene>
    <name evidence="2" type="ORF">D0Y65_021040</name>
</gene>
<dbReference type="EMBL" id="QZWG01000008">
    <property type="protein sequence ID" value="RZB97779.1"/>
    <property type="molecule type" value="Genomic_DNA"/>
</dbReference>
<dbReference type="AlphaFoldDB" id="A0A445JH40"/>
<sequence>MGEGRDQLVAGMLVVKKMEEGQIENLPDIVLHDILSRLPEKDAARTSVLSKKWAEIWSTFPILSFTDTEIIEKFPHSRKDDLVGGKKKFINRVNETFLRFRNKGLVIKEFKLSINCFDLEDLSKDIDHWMKLASESGVGVLELCLHDEFEDDQCYILPTGIIEAESLYKLVLMGRIGVDQAFLNHSVKFLSLRVLSLWFIFSRDEQVIEHLISCCPLIEDITLHVCYAMNHGGLDGPLKYDTSWKQSISMLGLPKLKKVEVLGIQKVVIDAPSLEDFHFSPGAVDEPFEMSFGKCRNLRRLYLSSLDSLIITDNWFLDLFPKFPFLDSLKFSFCKMSETINISSAQLKVLELSNCSNLKEVNIDAPNLLSCEYSGGGASKPIISFLNSSSNLEVKAFIEIDFMEVGNLREIIQNFKPQNILASLSLFIQPPIVDELNLDILPVSSTPPSIKHLYLWVVLENETLFMHLVNSLLSCCCPVTISLCGYTLSFSRAFIEFFYETLMGRKEEECFCGYGHTKCWWHGLKDVKVSSSRKSEESIDFKTLFDALPTFLPGENIIFRLEW</sequence>
<dbReference type="InterPro" id="IPR053772">
    <property type="entry name" value="At1g61320/At1g61330-like"/>
</dbReference>